<accession>A0A9Q0R9M8</accession>
<proteinExistence type="predicted"/>
<gene>
    <name evidence="2" type="ORF">M0811_09715</name>
</gene>
<keyword evidence="3" id="KW-1185">Reference proteome</keyword>
<dbReference type="OrthoDB" id="295355at2759"/>
<name>A0A9Q0R9M8_ANAIG</name>
<evidence type="ECO:0000313" key="3">
    <source>
        <dbReference type="Proteomes" id="UP001149090"/>
    </source>
</evidence>
<sequence length="116" mass="13935">MSNQAADLQNYNNELVRFIERLQEEKNKIEEQINFEQEEKVRLEEELKTIESKLVFIKESLTKKVQTRNQINQTLKEGEKQFSKIVGDCHQLLDFLHRAYSQRPIQKKNHFDNETL</sequence>
<dbReference type="InterPro" id="IPR033362">
    <property type="entry name" value="SSNA1_fam"/>
</dbReference>
<evidence type="ECO:0000256" key="1">
    <source>
        <dbReference type="SAM" id="Coils"/>
    </source>
</evidence>
<dbReference type="Proteomes" id="UP001149090">
    <property type="component" value="Unassembled WGS sequence"/>
</dbReference>
<reference evidence="2" key="1">
    <citation type="submission" date="2022-10" db="EMBL/GenBank/DDBJ databases">
        <title>Novel sulphate-reducing endosymbionts in the free-living metamonad Anaeramoeba.</title>
        <authorList>
            <person name="Jerlstrom-Hultqvist J."/>
            <person name="Cepicka I."/>
            <person name="Gallot-Lavallee L."/>
            <person name="Salas-Leiva D."/>
            <person name="Curtis B.A."/>
            <person name="Zahonova K."/>
            <person name="Pipaliya S."/>
            <person name="Dacks J."/>
            <person name="Roger A.J."/>
        </authorList>
    </citation>
    <scope>NUCLEOTIDE SEQUENCE</scope>
    <source>
        <strain evidence="2">BMAN</strain>
    </source>
</reference>
<dbReference type="EMBL" id="JAPDFW010000083">
    <property type="protein sequence ID" value="KAJ5072071.1"/>
    <property type="molecule type" value="Genomic_DNA"/>
</dbReference>
<dbReference type="AlphaFoldDB" id="A0A9Q0R9M8"/>
<keyword evidence="1" id="KW-0175">Coiled coil</keyword>
<organism evidence="2 3">
    <name type="scientific">Anaeramoeba ignava</name>
    <name type="common">Anaerobic marine amoeba</name>
    <dbReference type="NCBI Taxonomy" id="1746090"/>
    <lineage>
        <taxon>Eukaryota</taxon>
        <taxon>Metamonada</taxon>
        <taxon>Anaeramoebidae</taxon>
        <taxon>Anaeramoeba</taxon>
    </lineage>
</organism>
<dbReference type="PANTHER" id="PTHR28661">
    <property type="entry name" value="SJOEGREN SYNDROME NUCLEAR AUTOANTIGEN 1"/>
    <property type="match status" value="1"/>
</dbReference>
<dbReference type="PANTHER" id="PTHR28661:SF1">
    <property type="entry name" value="MICROTUBULE NUCLEATION FACTOR SSNA1"/>
    <property type="match status" value="1"/>
</dbReference>
<protein>
    <submittedName>
        <fullName evidence="2">Sjoegren syndrome nuclear autoantigen 1</fullName>
    </submittedName>
</protein>
<evidence type="ECO:0000313" key="2">
    <source>
        <dbReference type="EMBL" id="KAJ5072071.1"/>
    </source>
</evidence>
<comment type="caution">
    <text evidence="2">The sequence shown here is derived from an EMBL/GenBank/DDBJ whole genome shotgun (WGS) entry which is preliminary data.</text>
</comment>
<dbReference type="GO" id="GO:0036064">
    <property type="term" value="C:ciliary basal body"/>
    <property type="evidence" value="ECO:0007669"/>
    <property type="project" value="TreeGrafter"/>
</dbReference>
<dbReference type="OMA" id="ETKNEYD"/>
<feature type="coiled-coil region" evidence="1">
    <location>
        <begin position="1"/>
        <end position="60"/>
    </location>
</feature>